<keyword evidence="1" id="KW-1133">Transmembrane helix</keyword>
<name>A0A382QJD7_9ZZZZ</name>
<dbReference type="InterPro" id="IPR011933">
    <property type="entry name" value="Double_TM_dom"/>
</dbReference>
<gene>
    <name evidence="3" type="ORF">METZ01_LOCUS337961</name>
</gene>
<protein>
    <recommendedName>
        <fullName evidence="2">Aerotolerance regulator N-terminal domain-containing protein</fullName>
    </recommendedName>
</protein>
<feature type="domain" description="Aerotolerance regulator N-terminal" evidence="2">
    <location>
        <begin position="1"/>
        <end position="76"/>
    </location>
</feature>
<keyword evidence="1" id="KW-0812">Transmembrane</keyword>
<dbReference type="Pfam" id="PF07584">
    <property type="entry name" value="BatA"/>
    <property type="match status" value="1"/>
</dbReference>
<sequence length="320" mass="34351">MGFLSPAFLIAGLAVAVPLFLHLFHRHEGRRLAFPALRYLLRTEKEHARTIRLRQLLLLLLRIAAIALLVGAGARPFLYGAGGAHDPTAMVIVLDNSMSSGLIREGNRVLDLLKMIATQSIESASDEDRIWLIRAGEPWDLAITGSRGDLLSAIRETDVADTSGDLLAAFERSILLVSGSDLEAGEIHLISDLQASAFRGSPLKAGLEAVPFVVFDERSTERPNTYLDSLVIGGGLAPLANQRTLLSIRISGTVDSPDVPLRLAIGNRILGAGSGTSNASTLLPLGPFGMGSVSGYVETDPDNLRGDDRRFFAFQVRPPP</sequence>
<dbReference type="InterPro" id="IPR024163">
    <property type="entry name" value="Aerotolerance_reg_N"/>
</dbReference>
<feature type="transmembrane region" description="Helical" evidence="1">
    <location>
        <begin position="6"/>
        <end position="24"/>
    </location>
</feature>
<dbReference type="AlphaFoldDB" id="A0A382QJD7"/>
<evidence type="ECO:0000313" key="3">
    <source>
        <dbReference type="EMBL" id="SVC85107.1"/>
    </source>
</evidence>
<dbReference type="PANTHER" id="PTHR37464">
    <property type="entry name" value="BLL2463 PROTEIN"/>
    <property type="match status" value="1"/>
</dbReference>
<accession>A0A382QJD7</accession>
<evidence type="ECO:0000259" key="2">
    <source>
        <dbReference type="Pfam" id="PF07584"/>
    </source>
</evidence>
<organism evidence="3">
    <name type="scientific">marine metagenome</name>
    <dbReference type="NCBI Taxonomy" id="408172"/>
    <lineage>
        <taxon>unclassified sequences</taxon>
        <taxon>metagenomes</taxon>
        <taxon>ecological metagenomes</taxon>
    </lineage>
</organism>
<feature type="non-terminal residue" evidence="3">
    <location>
        <position position="320"/>
    </location>
</feature>
<proteinExistence type="predicted"/>
<dbReference type="NCBIfam" id="TIGR02226">
    <property type="entry name" value="two_anch"/>
    <property type="match status" value="1"/>
</dbReference>
<evidence type="ECO:0000256" key="1">
    <source>
        <dbReference type="SAM" id="Phobius"/>
    </source>
</evidence>
<dbReference type="PANTHER" id="PTHR37464:SF1">
    <property type="entry name" value="BLL2463 PROTEIN"/>
    <property type="match status" value="1"/>
</dbReference>
<feature type="transmembrane region" description="Helical" evidence="1">
    <location>
        <begin position="56"/>
        <end position="78"/>
    </location>
</feature>
<keyword evidence="1" id="KW-0472">Membrane</keyword>
<dbReference type="EMBL" id="UINC01114650">
    <property type="protein sequence ID" value="SVC85107.1"/>
    <property type="molecule type" value="Genomic_DNA"/>
</dbReference>
<reference evidence="3" key="1">
    <citation type="submission" date="2018-05" db="EMBL/GenBank/DDBJ databases">
        <authorList>
            <person name="Lanie J.A."/>
            <person name="Ng W.-L."/>
            <person name="Kazmierczak K.M."/>
            <person name="Andrzejewski T.M."/>
            <person name="Davidsen T.M."/>
            <person name="Wayne K.J."/>
            <person name="Tettelin H."/>
            <person name="Glass J.I."/>
            <person name="Rusch D."/>
            <person name="Podicherti R."/>
            <person name="Tsui H.-C.T."/>
            <person name="Winkler M.E."/>
        </authorList>
    </citation>
    <scope>NUCLEOTIDE SEQUENCE</scope>
</reference>